<accession>A0ABD1F9Y5</accession>
<comment type="caution">
    <text evidence="1">The sequence shown here is derived from an EMBL/GenBank/DDBJ whole genome shotgun (WGS) entry which is preliminary data.</text>
</comment>
<dbReference type="AlphaFoldDB" id="A0ABD1F9Y5"/>
<keyword evidence="2" id="KW-1185">Reference proteome</keyword>
<name>A0ABD1F9Y5_HYPHA</name>
<sequence length="198" mass="23363">MAFDKNTLTTQMELIIHMLMRQCHSWISVQTVTNRASNFEWRIRLNYVELSNHVTFLLLKFQIANVTLTMGQVAPQIDDRQKRPKKRTEGVWLNAESESKIFHIITPKKTILSAINIYSVVAKLKNQERFAQYNQDDSYIFMPLSTLLRPKTQKRVMDAFKLRNNCKSAVLQNQKQEMQELYYNLDGVLKFNKIPKMF</sequence>
<gene>
    <name evidence="1" type="ORF">ABEB36_003123</name>
</gene>
<proteinExistence type="predicted"/>
<dbReference type="EMBL" id="JBDJPC010000002">
    <property type="protein sequence ID" value="KAL1513754.1"/>
    <property type="molecule type" value="Genomic_DNA"/>
</dbReference>
<protein>
    <submittedName>
        <fullName evidence="1">Uncharacterized protein</fullName>
    </submittedName>
</protein>
<reference evidence="1 2" key="1">
    <citation type="submission" date="2024-05" db="EMBL/GenBank/DDBJ databases">
        <title>Genetic variation in Jamaican populations of the coffee berry borer (Hypothenemus hampei).</title>
        <authorList>
            <person name="Errbii M."/>
            <person name="Myrie A."/>
        </authorList>
    </citation>
    <scope>NUCLEOTIDE SEQUENCE [LARGE SCALE GENOMIC DNA]</scope>
    <source>
        <strain evidence="1">JA-Hopewell-2020-01-JO</strain>
        <tissue evidence="1">Whole body</tissue>
    </source>
</reference>
<evidence type="ECO:0000313" key="1">
    <source>
        <dbReference type="EMBL" id="KAL1513754.1"/>
    </source>
</evidence>
<dbReference type="Proteomes" id="UP001566132">
    <property type="component" value="Unassembled WGS sequence"/>
</dbReference>
<organism evidence="1 2">
    <name type="scientific">Hypothenemus hampei</name>
    <name type="common">Coffee berry borer</name>
    <dbReference type="NCBI Taxonomy" id="57062"/>
    <lineage>
        <taxon>Eukaryota</taxon>
        <taxon>Metazoa</taxon>
        <taxon>Ecdysozoa</taxon>
        <taxon>Arthropoda</taxon>
        <taxon>Hexapoda</taxon>
        <taxon>Insecta</taxon>
        <taxon>Pterygota</taxon>
        <taxon>Neoptera</taxon>
        <taxon>Endopterygota</taxon>
        <taxon>Coleoptera</taxon>
        <taxon>Polyphaga</taxon>
        <taxon>Cucujiformia</taxon>
        <taxon>Curculionidae</taxon>
        <taxon>Scolytinae</taxon>
        <taxon>Hypothenemus</taxon>
    </lineage>
</organism>
<evidence type="ECO:0000313" key="2">
    <source>
        <dbReference type="Proteomes" id="UP001566132"/>
    </source>
</evidence>